<dbReference type="EMBL" id="CP039348">
    <property type="protein sequence ID" value="QCD91293.1"/>
    <property type="molecule type" value="Genomic_DNA"/>
</dbReference>
<evidence type="ECO:0000259" key="20">
    <source>
        <dbReference type="Pfam" id="PF12697"/>
    </source>
</evidence>
<comment type="catalytic activity">
    <reaction evidence="8">
        <text>acrolein + hydrogen cyanide = (2S)-2-hydroxybut-3-enenitrile</text>
        <dbReference type="Rhea" id="RHEA:77411"/>
        <dbReference type="ChEBI" id="CHEBI:15368"/>
        <dbReference type="ChEBI" id="CHEBI:18407"/>
        <dbReference type="ChEBI" id="CHEBI:197356"/>
    </reaction>
</comment>
<evidence type="ECO:0000256" key="8">
    <source>
        <dbReference type="ARBA" id="ARBA00051977"/>
    </source>
</evidence>
<evidence type="ECO:0000256" key="19">
    <source>
        <dbReference type="ARBA" id="ARBA00079794"/>
    </source>
</evidence>
<name>A0A4D6LS48_VIGUN</name>
<evidence type="ECO:0000256" key="9">
    <source>
        <dbReference type="ARBA" id="ARBA00052033"/>
    </source>
</evidence>
<evidence type="ECO:0000256" key="3">
    <source>
        <dbReference type="ARBA" id="ARBA00050262"/>
    </source>
</evidence>
<dbReference type="InterPro" id="IPR000073">
    <property type="entry name" value="AB_hydrolase_1"/>
</dbReference>
<evidence type="ECO:0000256" key="13">
    <source>
        <dbReference type="ARBA" id="ARBA00052826"/>
    </source>
</evidence>
<dbReference type="OrthoDB" id="408373at2759"/>
<evidence type="ECO:0000256" key="6">
    <source>
        <dbReference type="ARBA" id="ARBA00051647"/>
    </source>
</evidence>
<comment type="catalytic activity">
    <reaction evidence="7">
        <text>a disubstituted aliphatic (S)-hydroxynitrile = a ketone + hydrogen cyanide</text>
        <dbReference type="Rhea" id="RHEA:56592"/>
        <dbReference type="ChEBI" id="CHEBI:17087"/>
        <dbReference type="ChEBI" id="CHEBI:18407"/>
        <dbReference type="ChEBI" id="CHEBI:140597"/>
        <dbReference type="EC" id="4.1.2.47"/>
    </reaction>
</comment>
<comment type="catalytic activity">
    <reaction evidence="1">
        <text>4-methoxybenzaldehyde + hydrogen cyanide = (2S)-2-hydroxy-2-(4-methoxyphenyl)acetonitrile</text>
        <dbReference type="Rhea" id="RHEA:77447"/>
        <dbReference type="ChEBI" id="CHEBI:18407"/>
        <dbReference type="ChEBI" id="CHEBI:28235"/>
        <dbReference type="ChEBI" id="CHEBI:197328"/>
    </reaction>
</comment>
<dbReference type="Gene3D" id="3.40.50.1820">
    <property type="entry name" value="alpha/beta hydrolase"/>
    <property type="match status" value="1"/>
</dbReference>
<comment type="catalytic activity">
    <reaction evidence="5">
        <text>formylthiophene + hydrogen cyanide = (2R)-2-hydroxy-2-(thiophen-2-yl)acetonitrile</text>
        <dbReference type="Rhea" id="RHEA:77455"/>
        <dbReference type="ChEBI" id="CHEBI:18407"/>
        <dbReference type="ChEBI" id="CHEBI:87301"/>
        <dbReference type="ChEBI" id="CHEBI:197332"/>
    </reaction>
</comment>
<dbReference type="GO" id="GO:0009696">
    <property type="term" value="P:salicylic acid metabolic process"/>
    <property type="evidence" value="ECO:0007669"/>
    <property type="project" value="TreeGrafter"/>
</dbReference>
<protein>
    <recommendedName>
        <fullName evidence="16">(S)-hydroxynitrile lyase</fullName>
        <ecNumber evidence="15">4.1.2.47</ecNumber>
    </recommendedName>
    <alternativeName>
        <fullName evidence="17">2-hydroxy-2-methylpropanenitrile lyase</fullName>
    </alternativeName>
    <alternativeName>
        <fullName evidence="18">Acetone cyanohydrin lyase</fullName>
    </alternativeName>
    <alternativeName>
        <fullName evidence="19">Hydroxynitrile lyase</fullName>
    </alternativeName>
</protein>
<comment type="similarity">
    <text evidence="14">Belongs to the AB hydrolase superfamily. Hydroxynitrile lyase family.</text>
</comment>
<evidence type="ECO:0000256" key="7">
    <source>
        <dbReference type="ARBA" id="ARBA00051735"/>
    </source>
</evidence>
<dbReference type="FunFam" id="3.40.50.1820:FF:000051">
    <property type="entry name" value="(S)-hydroxynitrile lyase"/>
    <property type="match status" value="1"/>
</dbReference>
<proteinExistence type="inferred from homology"/>
<comment type="catalytic activity">
    <reaction evidence="6">
        <text>butan-2-one + hydrogen cyanide = 2-hydroxy-2-methylbutanenitrile</text>
        <dbReference type="Rhea" id="RHEA:77467"/>
        <dbReference type="ChEBI" id="CHEBI:18407"/>
        <dbReference type="ChEBI" id="CHEBI:28398"/>
        <dbReference type="ChEBI" id="CHEBI:60954"/>
    </reaction>
    <physiologicalReaction direction="right-to-left" evidence="6">
        <dbReference type="Rhea" id="RHEA:77469"/>
    </physiologicalReaction>
</comment>
<comment type="catalytic activity">
    <reaction evidence="2">
        <text>a monosubstituted aliphatic (S)-hydroxynitrile = an aldehyde + hydrogen cyanide</text>
        <dbReference type="Rhea" id="RHEA:56588"/>
        <dbReference type="ChEBI" id="CHEBI:17478"/>
        <dbReference type="ChEBI" id="CHEBI:18407"/>
        <dbReference type="ChEBI" id="CHEBI:140596"/>
        <dbReference type="EC" id="4.1.2.47"/>
    </reaction>
</comment>
<comment type="catalytic activity">
    <reaction evidence="10">
        <text>3-formylthiophene + hydrogen cyanide = (2S)-2-hydroxy-2-(thiophen-3-yl)acetonitrile</text>
        <dbReference type="Rhea" id="RHEA:77459"/>
        <dbReference type="ChEBI" id="CHEBI:18407"/>
        <dbReference type="ChEBI" id="CHEBI:87611"/>
        <dbReference type="ChEBI" id="CHEBI:197333"/>
    </reaction>
</comment>
<comment type="catalytic activity">
    <reaction evidence="9">
        <text>2-methylpropanal + hydrogen cyanide = (2S)-2-hydroxy-3-methylbutanenitrile</text>
        <dbReference type="Rhea" id="RHEA:77403"/>
        <dbReference type="ChEBI" id="CHEBI:18407"/>
        <dbReference type="ChEBI" id="CHEBI:48943"/>
        <dbReference type="ChEBI" id="CHEBI:197354"/>
    </reaction>
</comment>
<dbReference type="Pfam" id="PF12697">
    <property type="entry name" value="Abhydrolase_6"/>
    <property type="match status" value="1"/>
</dbReference>
<evidence type="ECO:0000256" key="2">
    <source>
        <dbReference type="ARBA" id="ARBA00050241"/>
    </source>
</evidence>
<dbReference type="GO" id="GO:0009694">
    <property type="term" value="P:jasmonic acid metabolic process"/>
    <property type="evidence" value="ECO:0007669"/>
    <property type="project" value="TreeGrafter"/>
</dbReference>
<evidence type="ECO:0000256" key="17">
    <source>
        <dbReference type="ARBA" id="ARBA00076040"/>
    </source>
</evidence>
<dbReference type="InterPro" id="IPR029058">
    <property type="entry name" value="AB_hydrolase_fold"/>
</dbReference>
<evidence type="ECO:0000256" key="14">
    <source>
        <dbReference type="ARBA" id="ARBA00060885"/>
    </source>
</evidence>
<feature type="domain" description="AB hydrolase-1" evidence="20">
    <location>
        <begin position="9"/>
        <end position="253"/>
    </location>
</feature>
<comment type="catalytic activity">
    <reaction evidence="4">
        <text>benzaldehyde + hydrogen cyanide = (S)-mandelonitrile</text>
        <dbReference type="Rhea" id="RHEA:77427"/>
        <dbReference type="ChEBI" id="CHEBI:17169"/>
        <dbReference type="ChEBI" id="CHEBI:18407"/>
        <dbReference type="ChEBI" id="CHEBI:36941"/>
    </reaction>
</comment>
<evidence type="ECO:0000256" key="5">
    <source>
        <dbReference type="ARBA" id="ARBA00050608"/>
    </source>
</evidence>
<evidence type="ECO:0000256" key="12">
    <source>
        <dbReference type="ARBA" id="ARBA00052609"/>
    </source>
</evidence>
<dbReference type="SUPFAM" id="SSF53474">
    <property type="entry name" value="alpha/beta-Hydrolases"/>
    <property type="match status" value="1"/>
</dbReference>
<dbReference type="GO" id="GO:0080031">
    <property type="term" value="F:methyl salicylate esterase activity"/>
    <property type="evidence" value="ECO:0007669"/>
    <property type="project" value="TreeGrafter"/>
</dbReference>
<dbReference type="AlphaFoldDB" id="A0A4D6LS48"/>
<evidence type="ECO:0000256" key="1">
    <source>
        <dbReference type="ARBA" id="ARBA00050104"/>
    </source>
</evidence>
<evidence type="ECO:0000256" key="16">
    <source>
        <dbReference type="ARBA" id="ARBA00069221"/>
    </source>
</evidence>
<dbReference type="GO" id="GO:0080030">
    <property type="term" value="F:methyl indole-3-acetate esterase activity"/>
    <property type="evidence" value="ECO:0007669"/>
    <property type="project" value="TreeGrafter"/>
</dbReference>
<dbReference type="Gramene" id="Vigun02g140200.1.v1.2">
    <property type="protein sequence ID" value="Vigun02g140200.1.v1.2"/>
    <property type="gene ID" value="Vigun02g140200.v1.2"/>
</dbReference>
<evidence type="ECO:0000313" key="22">
    <source>
        <dbReference type="Proteomes" id="UP000501690"/>
    </source>
</evidence>
<comment type="catalytic activity">
    <reaction evidence="3">
        <text>2-hydroxy-2-methylpropanenitrile = acetone + hydrogen cyanide</text>
        <dbReference type="Rhea" id="RHEA:11932"/>
        <dbReference type="ChEBI" id="CHEBI:15347"/>
        <dbReference type="ChEBI" id="CHEBI:15348"/>
        <dbReference type="ChEBI" id="CHEBI:18407"/>
    </reaction>
    <physiologicalReaction direction="left-to-right" evidence="3">
        <dbReference type="Rhea" id="RHEA:11933"/>
    </physiologicalReaction>
</comment>
<dbReference type="GO" id="GO:0047606">
    <property type="term" value="F:(S)-hydroxynitrile lyase activity"/>
    <property type="evidence" value="ECO:0007669"/>
    <property type="project" value="UniProtKB-EC"/>
</dbReference>
<reference evidence="21 22" key="1">
    <citation type="submission" date="2019-04" db="EMBL/GenBank/DDBJ databases">
        <title>An improved genome assembly and genetic linkage map for asparagus bean, Vigna unguiculata ssp. sesquipedialis.</title>
        <authorList>
            <person name="Xia Q."/>
            <person name="Zhang R."/>
            <person name="Dong Y."/>
        </authorList>
    </citation>
    <scope>NUCLEOTIDE SEQUENCE [LARGE SCALE GENOMIC DNA]</scope>
    <source>
        <tissue evidence="21">Leaf</tissue>
    </source>
</reference>
<evidence type="ECO:0000256" key="18">
    <source>
        <dbReference type="ARBA" id="ARBA00078291"/>
    </source>
</evidence>
<evidence type="ECO:0000256" key="4">
    <source>
        <dbReference type="ARBA" id="ARBA00050358"/>
    </source>
</evidence>
<dbReference type="EC" id="4.1.2.47" evidence="15"/>
<dbReference type="InterPro" id="IPR045889">
    <property type="entry name" value="MES/HNL"/>
</dbReference>
<comment type="catalytic activity">
    <reaction evidence="12">
        <text>cyclohexanecarbaldehyde + hydrogen cyanide = (2S)-2-cyclohexyl-2-hydroxyacetonitrile</text>
        <dbReference type="Rhea" id="RHEA:77423"/>
        <dbReference type="ChEBI" id="CHEBI:18407"/>
        <dbReference type="ChEBI" id="CHEBI:197359"/>
        <dbReference type="ChEBI" id="CHEBI:197360"/>
    </reaction>
</comment>
<sequence length="265" mass="29914">MEGEKKRRLVLIHGAYHGAWCWYKVSTLLNSAGLQVTSLDMPASGIDPKQVLDITSVSEYVEPLFQFLRSLPAEERVILVGHSFGGLCISLAMESFPHKIAAAVFLTGWMPGPHLSYLSLMQEFKHRLSLKFNLGAKTVSDENTNSDDPKPYMTCDLQNLASNVYQQSPPEDLTLAFSLLRPFPIFGDEDLRENTQLTEEKHGTVARVYIVCEQDKIMEQDFQVSIVERNPPNEVKVIAGADHMPMLSKPQELFSYLQQIADNYY</sequence>
<organism evidence="21 22">
    <name type="scientific">Vigna unguiculata</name>
    <name type="common">Cowpea</name>
    <dbReference type="NCBI Taxonomy" id="3917"/>
    <lineage>
        <taxon>Eukaryota</taxon>
        <taxon>Viridiplantae</taxon>
        <taxon>Streptophyta</taxon>
        <taxon>Embryophyta</taxon>
        <taxon>Tracheophyta</taxon>
        <taxon>Spermatophyta</taxon>
        <taxon>Magnoliopsida</taxon>
        <taxon>eudicotyledons</taxon>
        <taxon>Gunneridae</taxon>
        <taxon>Pentapetalae</taxon>
        <taxon>rosids</taxon>
        <taxon>fabids</taxon>
        <taxon>Fabales</taxon>
        <taxon>Fabaceae</taxon>
        <taxon>Papilionoideae</taxon>
        <taxon>50 kb inversion clade</taxon>
        <taxon>NPAAA clade</taxon>
        <taxon>indigoferoid/millettioid clade</taxon>
        <taxon>Phaseoleae</taxon>
        <taxon>Vigna</taxon>
    </lineage>
</organism>
<dbReference type="PANTHER" id="PTHR10992">
    <property type="entry name" value="METHYLESTERASE FAMILY MEMBER"/>
    <property type="match status" value="1"/>
</dbReference>
<accession>A0A4D6LS48</accession>
<evidence type="ECO:0000256" key="10">
    <source>
        <dbReference type="ARBA" id="ARBA00052511"/>
    </source>
</evidence>
<dbReference type="GO" id="GO:0080032">
    <property type="term" value="F:methyl jasmonate esterase activity"/>
    <property type="evidence" value="ECO:0007669"/>
    <property type="project" value="TreeGrafter"/>
</dbReference>
<dbReference type="Proteomes" id="UP000501690">
    <property type="component" value="Linkage Group LG4"/>
</dbReference>
<dbReference type="PANTHER" id="PTHR10992:SF1066">
    <property type="entry name" value="METHYL JASMONATE ESTERASE 1"/>
    <property type="match status" value="1"/>
</dbReference>
<comment type="catalytic activity">
    <reaction evidence="11">
        <text>2,2-dimethylpropanal + hydrogen cyanide = (2S)-2-hydroxy-3,3-dimethylbutanenitrile</text>
        <dbReference type="Rhea" id="RHEA:77407"/>
        <dbReference type="ChEBI" id="CHEBI:18407"/>
        <dbReference type="ChEBI" id="CHEBI:141557"/>
        <dbReference type="ChEBI" id="CHEBI:197355"/>
    </reaction>
</comment>
<keyword evidence="22" id="KW-1185">Reference proteome</keyword>
<gene>
    <name evidence="21" type="ORF">DEO72_LG4g2258</name>
</gene>
<evidence type="ECO:0000256" key="11">
    <source>
        <dbReference type="ARBA" id="ARBA00052600"/>
    </source>
</evidence>
<comment type="catalytic activity">
    <reaction evidence="13">
        <text>an aromatic (S)-hydroxynitrile = an aromatic aldehyde + hydrogen cyanide</text>
        <dbReference type="Rhea" id="RHEA:54660"/>
        <dbReference type="ChEBI" id="CHEBI:18407"/>
        <dbReference type="ChEBI" id="CHEBI:33855"/>
        <dbReference type="ChEBI" id="CHEBI:138306"/>
        <dbReference type="EC" id="4.1.2.47"/>
    </reaction>
</comment>
<evidence type="ECO:0000313" key="21">
    <source>
        <dbReference type="EMBL" id="QCD91293.1"/>
    </source>
</evidence>
<evidence type="ECO:0000256" key="15">
    <source>
        <dbReference type="ARBA" id="ARBA00066572"/>
    </source>
</evidence>